<reference evidence="2" key="2">
    <citation type="submission" date="2017-12" db="EMBL/GenBank/DDBJ databases">
        <title>Genome sequence of the Bar-tailed Godwit (Limosa lapponica baueri).</title>
        <authorList>
            <person name="Lima N.C.B."/>
            <person name="Parody-Merino A.M."/>
            <person name="Battley P.F."/>
            <person name="Fidler A.E."/>
            <person name="Prosdocimi F."/>
        </authorList>
    </citation>
    <scope>NUCLEOTIDE SEQUENCE [LARGE SCALE GENOMIC DNA]</scope>
</reference>
<keyword evidence="2" id="KW-1185">Reference proteome</keyword>
<evidence type="ECO:0000313" key="1">
    <source>
        <dbReference type="EMBL" id="PKU29272.1"/>
    </source>
</evidence>
<name>A0A2I0T665_LIMLA</name>
<gene>
    <name evidence="1" type="ORF">llap_20425</name>
</gene>
<evidence type="ECO:0000313" key="2">
    <source>
        <dbReference type="Proteomes" id="UP000233556"/>
    </source>
</evidence>
<sequence>MLWPTLPVHQFLLQKGSQQPLTHISQSHVVALDNPSAPCPEAANVQQQLHHPVPPPGIRRLTGAAALALLALPGHLPGCPPGKRTHHHRHRL</sequence>
<protein>
    <submittedName>
        <fullName evidence="1">Uncharacterized protein</fullName>
    </submittedName>
</protein>
<dbReference type="AlphaFoldDB" id="A0A2I0T665"/>
<reference evidence="2" key="1">
    <citation type="submission" date="2017-11" db="EMBL/GenBank/DDBJ databases">
        <authorList>
            <person name="Lima N.C."/>
            <person name="Parody-Merino A.M."/>
            <person name="Battley P.F."/>
            <person name="Fidler A.E."/>
            <person name="Prosdocimi F."/>
        </authorList>
    </citation>
    <scope>NUCLEOTIDE SEQUENCE [LARGE SCALE GENOMIC DNA]</scope>
</reference>
<dbReference type="Proteomes" id="UP000233556">
    <property type="component" value="Unassembled WGS sequence"/>
</dbReference>
<organism evidence="1 2">
    <name type="scientific">Limosa lapponica baueri</name>
    <dbReference type="NCBI Taxonomy" id="1758121"/>
    <lineage>
        <taxon>Eukaryota</taxon>
        <taxon>Metazoa</taxon>
        <taxon>Chordata</taxon>
        <taxon>Craniata</taxon>
        <taxon>Vertebrata</taxon>
        <taxon>Euteleostomi</taxon>
        <taxon>Archelosauria</taxon>
        <taxon>Archosauria</taxon>
        <taxon>Dinosauria</taxon>
        <taxon>Saurischia</taxon>
        <taxon>Theropoda</taxon>
        <taxon>Coelurosauria</taxon>
        <taxon>Aves</taxon>
        <taxon>Neognathae</taxon>
        <taxon>Neoaves</taxon>
        <taxon>Charadriiformes</taxon>
        <taxon>Scolopacidae</taxon>
        <taxon>Limosa</taxon>
    </lineage>
</organism>
<proteinExistence type="predicted"/>
<accession>A0A2I0T665</accession>
<dbReference type="EMBL" id="KZ517569">
    <property type="protein sequence ID" value="PKU29272.1"/>
    <property type="molecule type" value="Genomic_DNA"/>
</dbReference>